<name>A0AAQ1SUF7_9PSED</name>
<dbReference type="GO" id="GO:0040029">
    <property type="term" value="P:epigenetic regulation of gene expression"/>
    <property type="evidence" value="ECO:0007669"/>
    <property type="project" value="TreeGrafter"/>
</dbReference>
<feature type="domain" description="Histone deacetylase" evidence="2">
    <location>
        <begin position="40"/>
        <end position="229"/>
    </location>
</feature>
<dbReference type="PRINTS" id="PR01270">
    <property type="entry name" value="HDASUPER"/>
</dbReference>
<dbReference type="Pfam" id="PF00850">
    <property type="entry name" value="Hist_deacetyl"/>
    <property type="match status" value="1"/>
</dbReference>
<evidence type="ECO:0000256" key="1">
    <source>
        <dbReference type="ARBA" id="ARBA00005947"/>
    </source>
</evidence>
<proteinExistence type="inferred from homology"/>
<reference evidence="3 4" key="1">
    <citation type="submission" date="2018-02" db="EMBL/GenBank/DDBJ databases">
        <authorList>
            <person name="Dubost A."/>
        </authorList>
    </citation>
    <scope>NUCLEOTIDE SEQUENCE [LARGE SCALE GENOMIC DNA]</scope>
    <source>
        <strain evidence="4">JV551A3</strain>
    </source>
</reference>
<dbReference type="GO" id="GO:0005737">
    <property type="term" value="C:cytoplasm"/>
    <property type="evidence" value="ECO:0007669"/>
    <property type="project" value="TreeGrafter"/>
</dbReference>
<evidence type="ECO:0000259" key="2">
    <source>
        <dbReference type="Pfam" id="PF00850"/>
    </source>
</evidence>
<dbReference type="SUPFAM" id="SSF52768">
    <property type="entry name" value="Arginase/deacetylase"/>
    <property type="match status" value="1"/>
</dbReference>
<dbReference type="GO" id="GO:0016787">
    <property type="term" value="F:hydrolase activity"/>
    <property type="evidence" value="ECO:0007669"/>
    <property type="project" value="UniProtKB-KW"/>
</dbReference>
<dbReference type="Gene3D" id="3.40.800.20">
    <property type="entry name" value="Histone deacetylase domain"/>
    <property type="match status" value="1"/>
</dbReference>
<sequence>MGTGFVWHELFIWHSTGRHAGIYQPGLTIQPGTPFEEAETKRRFKNLLDVSGLADELLSIRPRALQRDELEMVHSASYLDQLQAMRNAGPGAFSANTPLGSGSFEIASLSAGGVVEAVEAVIRGDVANAYALVRPPGHHAVADTAMGFCLLANAALAARHAVLKCGLERVAIVDWDVHHGNGAQDIFWDCSQVLTVSIHQQGNYPSDMGGVNERGVGQGLGYNINIPMLVRTWRR</sequence>
<dbReference type="EMBL" id="OPYN01000164">
    <property type="protein sequence ID" value="SPO62055.1"/>
    <property type="molecule type" value="Genomic_DNA"/>
</dbReference>
<keyword evidence="4" id="KW-1185">Reference proteome</keyword>
<evidence type="ECO:0000313" key="3">
    <source>
        <dbReference type="EMBL" id="SPO62055.1"/>
    </source>
</evidence>
<dbReference type="InterPro" id="IPR023801">
    <property type="entry name" value="His_deacetylse_dom"/>
</dbReference>
<accession>A0AAQ1SUF7</accession>
<organism evidence="3 4">
    <name type="scientific">Pseudomonas inefficax</name>
    <dbReference type="NCBI Taxonomy" id="2078786"/>
    <lineage>
        <taxon>Bacteria</taxon>
        <taxon>Pseudomonadati</taxon>
        <taxon>Pseudomonadota</taxon>
        <taxon>Gammaproteobacteria</taxon>
        <taxon>Pseudomonadales</taxon>
        <taxon>Pseudomonadaceae</taxon>
        <taxon>Pseudomonas</taxon>
    </lineage>
</organism>
<dbReference type="AlphaFoldDB" id="A0AAQ1SUF7"/>
<keyword evidence="3" id="KW-0378">Hydrolase</keyword>
<dbReference type="EC" id="3.5.1.-" evidence="3"/>
<comment type="caution">
    <text evidence="3">The sequence shown here is derived from an EMBL/GenBank/DDBJ whole genome shotgun (WGS) entry which is preliminary data.</text>
</comment>
<comment type="similarity">
    <text evidence="1">Belongs to the histone deacetylase family.</text>
</comment>
<dbReference type="Proteomes" id="UP000294335">
    <property type="component" value="Unassembled WGS sequence"/>
</dbReference>
<dbReference type="InterPro" id="IPR037138">
    <property type="entry name" value="His_deacetylse_dom_sf"/>
</dbReference>
<dbReference type="GO" id="GO:0004407">
    <property type="term" value="F:histone deacetylase activity"/>
    <property type="evidence" value="ECO:0007669"/>
    <property type="project" value="TreeGrafter"/>
</dbReference>
<protein>
    <submittedName>
        <fullName evidence="3">Histone deacetylase-like amidohydrolase</fullName>
        <ecNumber evidence="3">3.5.1.-</ecNumber>
    </submittedName>
</protein>
<dbReference type="PANTHER" id="PTHR10625">
    <property type="entry name" value="HISTONE DEACETYLASE HDAC1-RELATED"/>
    <property type="match status" value="1"/>
</dbReference>
<dbReference type="PANTHER" id="PTHR10625:SF31">
    <property type="entry name" value="HISTONE DEACETYLASE DOMAIN-CONTAINING PROTEIN"/>
    <property type="match status" value="1"/>
</dbReference>
<dbReference type="InterPro" id="IPR000286">
    <property type="entry name" value="HDACs"/>
</dbReference>
<evidence type="ECO:0000313" key="4">
    <source>
        <dbReference type="Proteomes" id="UP000294335"/>
    </source>
</evidence>
<dbReference type="InterPro" id="IPR023696">
    <property type="entry name" value="Ureohydrolase_dom_sf"/>
</dbReference>
<gene>
    <name evidence="3" type="ORF">JV551A3_V1_1640131</name>
</gene>